<evidence type="ECO:0000259" key="16">
    <source>
        <dbReference type="Pfam" id="PF00849"/>
    </source>
</evidence>
<comment type="caution">
    <text evidence="17">The sequence shown here is derived from an EMBL/GenBank/DDBJ whole genome shotgun (WGS) entry which is preliminary data.</text>
</comment>
<dbReference type="RefSeq" id="WP_171329014.1">
    <property type="nucleotide sequence ID" value="NZ_CAWPOP010000060.1"/>
</dbReference>
<dbReference type="InterPro" id="IPR006224">
    <property type="entry name" value="PsdUridine_synth_RluA-like_CS"/>
</dbReference>
<evidence type="ECO:0000313" key="18">
    <source>
        <dbReference type="Proteomes" id="UP000519158"/>
    </source>
</evidence>
<keyword evidence="3" id="KW-0819">tRNA processing</keyword>
<comment type="similarity">
    <text evidence="1">Belongs to the pseudouridine synthase RluA family.</text>
</comment>
<proteinExistence type="inferred from homology"/>
<evidence type="ECO:0000256" key="2">
    <source>
        <dbReference type="ARBA" id="ARBA00022552"/>
    </source>
</evidence>
<keyword evidence="2" id="KW-0698">rRNA processing</keyword>
<dbReference type="EC" id="5.4.99.28" evidence="8"/>
<dbReference type="PANTHER" id="PTHR21600:SF91">
    <property type="entry name" value="DUAL-SPECIFICITY RNA PSEUDOURIDINE SYNTHASE RLUA"/>
    <property type="match status" value="1"/>
</dbReference>
<evidence type="ECO:0000256" key="14">
    <source>
        <dbReference type="ARBA" id="ARBA00042883"/>
    </source>
</evidence>
<evidence type="ECO:0000256" key="4">
    <source>
        <dbReference type="ARBA" id="ARBA00023235"/>
    </source>
</evidence>
<protein>
    <recommendedName>
        <fullName evidence="10">Dual-specificity RNA pseudouridine synthase RluA</fullName>
        <ecNumber evidence="8">5.4.99.28</ecNumber>
        <ecNumber evidence="9">5.4.99.29</ecNumber>
    </recommendedName>
    <alternativeName>
        <fullName evidence="11">23S rRNA pseudouridine(746) synthase</fullName>
    </alternativeName>
    <alternativeName>
        <fullName evidence="14">Ribosomal large subunit pseudouridine synthase A</fullName>
    </alternativeName>
    <alternativeName>
        <fullName evidence="13">rRNA pseudouridylate synthase A</fullName>
    </alternativeName>
    <alternativeName>
        <fullName evidence="15">rRNA-uridine isomerase A</fullName>
    </alternativeName>
    <alternativeName>
        <fullName evidence="12">tRNA pseudouridine(32) synthase</fullName>
    </alternativeName>
</protein>
<feature type="domain" description="Pseudouridine synthase RsuA/RluA-like" evidence="16">
    <location>
        <begin position="22"/>
        <end position="170"/>
    </location>
</feature>
<dbReference type="EMBL" id="VTXL01000008">
    <property type="protein sequence ID" value="NOJ13392.1"/>
    <property type="molecule type" value="Genomic_DNA"/>
</dbReference>
<dbReference type="GO" id="GO:0003723">
    <property type="term" value="F:RNA binding"/>
    <property type="evidence" value="ECO:0007669"/>
    <property type="project" value="InterPro"/>
</dbReference>
<sequence>MALEQYTQPREPWIDIVYQDDDILVVNKPAGLLSVPGRLPEHYDSMWSRLVVEFAEIQVVHRLDMSTSGLMLLAKHKQAERHLKKQFQYRLTHKLYYARVWGSVEEVEEVEGLIDLPLICDWPNRPRQKVCFEDGKPSQTRYVVERQEAQTALLKLLPITGRSHQLRVHCMELGNPIVGDEFYATPDAFNYSDRLALHACELSFYHPANNQLFKAFVPCEFYPQASPQIEQHFEIAPELPDYNKLKA</sequence>
<evidence type="ECO:0000256" key="8">
    <source>
        <dbReference type="ARBA" id="ARBA00038944"/>
    </source>
</evidence>
<dbReference type="PROSITE" id="PS01129">
    <property type="entry name" value="PSI_RLU"/>
    <property type="match status" value="1"/>
</dbReference>
<keyword evidence="4" id="KW-0413">Isomerase</keyword>
<dbReference type="InterPro" id="IPR020103">
    <property type="entry name" value="PsdUridine_synth_cat_dom_sf"/>
</dbReference>
<dbReference type="SUPFAM" id="SSF55120">
    <property type="entry name" value="Pseudouridine synthase"/>
    <property type="match status" value="1"/>
</dbReference>
<name>A0A7Y4D7N0_VIBSP</name>
<evidence type="ECO:0000256" key="12">
    <source>
        <dbReference type="ARBA" id="ARBA00042372"/>
    </source>
</evidence>
<dbReference type="InterPro" id="IPR050188">
    <property type="entry name" value="RluA_PseudoU_synthase"/>
</dbReference>
<dbReference type="GO" id="GO:0000455">
    <property type="term" value="P:enzyme-directed rRNA pseudouridine synthesis"/>
    <property type="evidence" value="ECO:0007669"/>
    <property type="project" value="TreeGrafter"/>
</dbReference>
<dbReference type="EC" id="5.4.99.29" evidence="9"/>
<comment type="catalytic activity">
    <reaction evidence="6">
        <text>uridine(746) in 23S rRNA = pseudouridine(746) in 23S rRNA</text>
        <dbReference type="Rhea" id="RHEA:42548"/>
        <dbReference type="Rhea" id="RHEA-COMP:10109"/>
        <dbReference type="Rhea" id="RHEA-COMP:10110"/>
        <dbReference type="ChEBI" id="CHEBI:65314"/>
        <dbReference type="ChEBI" id="CHEBI:65315"/>
        <dbReference type="EC" id="5.4.99.29"/>
    </reaction>
</comment>
<dbReference type="GO" id="GO:0160142">
    <property type="term" value="F:23S rRNA pseudouridine(746) synthase activity"/>
    <property type="evidence" value="ECO:0007669"/>
    <property type="project" value="UniProtKB-EC"/>
</dbReference>
<dbReference type="FunFam" id="3.30.2350.10:FF:000005">
    <property type="entry name" value="Pseudouridine synthase"/>
    <property type="match status" value="1"/>
</dbReference>
<evidence type="ECO:0000256" key="5">
    <source>
        <dbReference type="ARBA" id="ARBA00036184"/>
    </source>
</evidence>
<dbReference type="CDD" id="cd02869">
    <property type="entry name" value="PseudoU_synth_RluA_like"/>
    <property type="match status" value="1"/>
</dbReference>
<dbReference type="Gene3D" id="3.30.2350.10">
    <property type="entry name" value="Pseudouridine synthase"/>
    <property type="match status" value="1"/>
</dbReference>
<evidence type="ECO:0000256" key="1">
    <source>
        <dbReference type="ARBA" id="ARBA00010876"/>
    </source>
</evidence>
<evidence type="ECO:0000313" key="17">
    <source>
        <dbReference type="EMBL" id="NOJ13392.1"/>
    </source>
</evidence>
<accession>A0A7Y4D7N0</accession>
<evidence type="ECO:0000256" key="15">
    <source>
        <dbReference type="ARBA" id="ARBA00043143"/>
    </source>
</evidence>
<evidence type="ECO:0000256" key="7">
    <source>
        <dbReference type="ARBA" id="ARBA00037305"/>
    </source>
</evidence>
<dbReference type="GO" id="GO:0008033">
    <property type="term" value="P:tRNA processing"/>
    <property type="evidence" value="ECO:0007669"/>
    <property type="project" value="UniProtKB-KW"/>
</dbReference>
<evidence type="ECO:0000256" key="11">
    <source>
        <dbReference type="ARBA" id="ARBA00041266"/>
    </source>
</evidence>
<reference evidence="17 18" key="1">
    <citation type="submission" date="2019-09" db="EMBL/GenBank/DDBJ databases">
        <title>Draft genome sequencing and comparative genomics of hatchery-associated Vibrios.</title>
        <authorList>
            <person name="Kehlet-Delgado H."/>
            <person name="Mueller R.S."/>
        </authorList>
    </citation>
    <scope>NUCLEOTIDE SEQUENCE [LARGE SCALE GENOMIC DNA]</scope>
    <source>
        <strain evidence="17 18">99-70-13A3</strain>
    </source>
</reference>
<dbReference type="InterPro" id="IPR006145">
    <property type="entry name" value="PsdUridine_synth_RsuA/RluA"/>
</dbReference>
<comment type="function">
    <text evidence="7">Dual specificity enzyme that catalyzes the synthesis of pseudouridine from uracil-746 in 23S ribosomal RNA and from uracil-32 in the anticodon stem and loop of transfer RNAs.</text>
</comment>
<dbReference type="GO" id="GO:0160151">
    <property type="term" value="F:tRNA pseudouridine(32) synthase activity"/>
    <property type="evidence" value="ECO:0007669"/>
    <property type="project" value="UniProtKB-EC"/>
</dbReference>
<organism evidence="17 18">
    <name type="scientific">Vibrio splendidus</name>
    <dbReference type="NCBI Taxonomy" id="29497"/>
    <lineage>
        <taxon>Bacteria</taxon>
        <taxon>Pseudomonadati</taxon>
        <taxon>Pseudomonadota</taxon>
        <taxon>Gammaproteobacteria</taxon>
        <taxon>Vibrionales</taxon>
        <taxon>Vibrionaceae</taxon>
        <taxon>Vibrio</taxon>
    </lineage>
</organism>
<evidence type="ECO:0000256" key="10">
    <source>
        <dbReference type="ARBA" id="ARBA00039988"/>
    </source>
</evidence>
<dbReference type="Proteomes" id="UP000519158">
    <property type="component" value="Unassembled WGS sequence"/>
</dbReference>
<evidence type="ECO:0000256" key="13">
    <source>
        <dbReference type="ARBA" id="ARBA00042844"/>
    </source>
</evidence>
<dbReference type="PANTHER" id="PTHR21600">
    <property type="entry name" value="MITOCHONDRIAL RNA PSEUDOURIDINE SYNTHASE"/>
    <property type="match status" value="1"/>
</dbReference>
<dbReference type="Pfam" id="PF00849">
    <property type="entry name" value="PseudoU_synth_2"/>
    <property type="match status" value="1"/>
</dbReference>
<evidence type="ECO:0000256" key="9">
    <source>
        <dbReference type="ARBA" id="ARBA00038945"/>
    </source>
</evidence>
<evidence type="ECO:0000256" key="3">
    <source>
        <dbReference type="ARBA" id="ARBA00022694"/>
    </source>
</evidence>
<comment type="catalytic activity">
    <reaction evidence="5">
        <text>uridine(32) in tRNA = pseudouridine(32) in tRNA</text>
        <dbReference type="Rhea" id="RHEA:42544"/>
        <dbReference type="Rhea" id="RHEA-COMP:10107"/>
        <dbReference type="Rhea" id="RHEA-COMP:10108"/>
        <dbReference type="ChEBI" id="CHEBI:65314"/>
        <dbReference type="ChEBI" id="CHEBI:65315"/>
        <dbReference type="EC" id="5.4.99.28"/>
    </reaction>
</comment>
<dbReference type="AlphaFoldDB" id="A0A7Y4D7N0"/>
<evidence type="ECO:0000256" key="6">
    <source>
        <dbReference type="ARBA" id="ARBA00036916"/>
    </source>
</evidence>
<gene>
    <name evidence="17" type="ORF">F0234_11565</name>
</gene>